<comment type="caution">
    <text evidence="1">The sequence shown here is derived from an EMBL/GenBank/DDBJ whole genome shotgun (WGS) entry which is preliminary data.</text>
</comment>
<evidence type="ECO:0000313" key="1">
    <source>
        <dbReference type="EMBL" id="KAF7809903.1"/>
    </source>
</evidence>
<dbReference type="Proteomes" id="UP000634136">
    <property type="component" value="Unassembled WGS sequence"/>
</dbReference>
<organism evidence="1 2">
    <name type="scientific">Senna tora</name>
    <dbReference type="NCBI Taxonomy" id="362788"/>
    <lineage>
        <taxon>Eukaryota</taxon>
        <taxon>Viridiplantae</taxon>
        <taxon>Streptophyta</taxon>
        <taxon>Embryophyta</taxon>
        <taxon>Tracheophyta</taxon>
        <taxon>Spermatophyta</taxon>
        <taxon>Magnoliopsida</taxon>
        <taxon>eudicotyledons</taxon>
        <taxon>Gunneridae</taxon>
        <taxon>Pentapetalae</taxon>
        <taxon>rosids</taxon>
        <taxon>fabids</taxon>
        <taxon>Fabales</taxon>
        <taxon>Fabaceae</taxon>
        <taxon>Caesalpinioideae</taxon>
        <taxon>Cassia clade</taxon>
        <taxon>Senna</taxon>
    </lineage>
</organism>
<accession>A0A834ST15</accession>
<keyword evidence="2" id="KW-1185">Reference proteome</keyword>
<proteinExistence type="predicted"/>
<sequence>MSKGQTIYTLWLILVEAEIEIIHGIAQFSMVVVEELKVEDDDDGGDWKC</sequence>
<gene>
    <name evidence="1" type="ORF">G2W53_036646</name>
</gene>
<name>A0A834ST15_9FABA</name>
<dbReference type="EMBL" id="JAAIUW010000011">
    <property type="protein sequence ID" value="KAF7809903.1"/>
    <property type="molecule type" value="Genomic_DNA"/>
</dbReference>
<protein>
    <submittedName>
        <fullName evidence="1">Uncharacterized protein</fullName>
    </submittedName>
</protein>
<evidence type="ECO:0000313" key="2">
    <source>
        <dbReference type="Proteomes" id="UP000634136"/>
    </source>
</evidence>
<dbReference type="AlphaFoldDB" id="A0A834ST15"/>
<reference evidence="1" key="1">
    <citation type="submission" date="2020-09" db="EMBL/GenBank/DDBJ databases">
        <title>Genome-Enabled Discovery of Anthraquinone Biosynthesis in Senna tora.</title>
        <authorList>
            <person name="Kang S.-H."/>
            <person name="Pandey R.P."/>
            <person name="Lee C.-M."/>
            <person name="Sim J.-S."/>
            <person name="Jeong J.-T."/>
            <person name="Choi B.-S."/>
            <person name="Jung M."/>
            <person name="Ginzburg D."/>
            <person name="Zhao K."/>
            <person name="Won S.Y."/>
            <person name="Oh T.-J."/>
            <person name="Yu Y."/>
            <person name="Kim N.-H."/>
            <person name="Lee O.R."/>
            <person name="Lee T.-H."/>
            <person name="Bashyal P."/>
            <person name="Kim T.-S."/>
            <person name="Lee W.-H."/>
            <person name="Kawkins C."/>
            <person name="Kim C.-K."/>
            <person name="Kim J.S."/>
            <person name="Ahn B.O."/>
            <person name="Rhee S.Y."/>
            <person name="Sohng J.K."/>
        </authorList>
    </citation>
    <scope>NUCLEOTIDE SEQUENCE</scope>
    <source>
        <tissue evidence="1">Leaf</tissue>
    </source>
</reference>